<comment type="similarity">
    <text evidence="2 12">Belongs to the SecA family.</text>
</comment>
<dbReference type="NCBIfam" id="NF006630">
    <property type="entry name" value="PRK09200.1"/>
    <property type="match status" value="1"/>
</dbReference>
<protein>
    <recommendedName>
        <fullName evidence="12">Protein translocase subunit SecA</fullName>
        <ecNumber evidence="12">7.4.2.8</ecNumber>
    </recommendedName>
</protein>
<evidence type="ECO:0000259" key="15">
    <source>
        <dbReference type="PROSITE" id="PS51196"/>
    </source>
</evidence>
<dbReference type="InterPro" id="IPR022490">
    <property type="entry name" value="SecA2"/>
</dbReference>
<dbReference type="InterPro" id="IPR011115">
    <property type="entry name" value="SecA_DEAD"/>
</dbReference>
<comment type="subunit">
    <text evidence="12">Monomer and homodimer. Part of the essential Sec protein translocation apparatus which comprises SecA, SecYEG and auxiliary proteins SecDF. Other proteins may also be involved.</text>
</comment>
<dbReference type="EMBL" id="JBHSCN010000002">
    <property type="protein sequence ID" value="MFC4241964.1"/>
    <property type="molecule type" value="Genomic_DNA"/>
</dbReference>
<dbReference type="InterPro" id="IPR014001">
    <property type="entry name" value="Helicase_ATP-bd"/>
</dbReference>
<evidence type="ECO:0000259" key="14">
    <source>
        <dbReference type="PROSITE" id="PS51194"/>
    </source>
</evidence>
<evidence type="ECO:0000256" key="4">
    <source>
        <dbReference type="ARBA" id="ARBA00022475"/>
    </source>
</evidence>
<reference evidence="17" key="1">
    <citation type="journal article" date="2019" name="Int. J. Syst. Evol. Microbiol.">
        <title>The Global Catalogue of Microorganisms (GCM) 10K type strain sequencing project: providing services to taxonomists for standard genome sequencing and annotation.</title>
        <authorList>
            <consortium name="The Broad Institute Genomics Platform"/>
            <consortium name="The Broad Institute Genome Sequencing Center for Infectious Disease"/>
            <person name="Wu L."/>
            <person name="Ma J."/>
        </authorList>
    </citation>
    <scope>NUCLEOTIDE SEQUENCE [LARGE SCALE GENOMIC DNA]</scope>
    <source>
        <strain evidence="17">CGMCC 1.10363</strain>
    </source>
</reference>
<keyword evidence="10 12" id="KW-0811">Translocation</keyword>
<keyword evidence="17" id="KW-1185">Reference proteome</keyword>
<evidence type="ECO:0000256" key="8">
    <source>
        <dbReference type="ARBA" id="ARBA00022927"/>
    </source>
</evidence>
<dbReference type="Gene3D" id="3.90.1440.10">
    <property type="entry name" value="SecA, preprotein cross-linking domain"/>
    <property type="match status" value="1"/>
</dbReference>
<dbReference type="PROSITE" id="PS51194">
    <property type="entry name" value="HELICASE_CTER"/>
    <property type="match status" value="1"/>
</dbReference>
<dbReference type="EC" id="7.4.2.8" evidence="12"/>
<dbReference type="Pfam" id="PF21090">
    <property type="entry name" value="P-loop_SecA"/>
    <property type="match status" value="1"/>
</dbReference>
<dbReference type="InterPro" id="IPR027417">
    <property type="entry name" value="P-loop_NTPase"/>
</dbReference>
<dbReference type="PANTHER" id="PTHR30612">
    <property type="entry name" value="SECA INNER MEMBRANE COMPONENT OF SEC PROTEIN SECRETION SYSTEM"/>
    <property type="match status" value="1"/>
</dbReference>
<dbReference type="Pfam" id="PF07516">
    <property type="entry name" value="SecA_SW"/>
    <property type="match status" value="1"/>
</dbReference>
<dbReference type="InterPro" id="IPR011116">
    <property type="entry name" value="SecA_Wing/Scaffold"/>
</dbReference>
<feature type="binding site" evidence="12">
    <location>
        <begin position="92"/>
        <end position="96"/>
    </location>
    <ligand>
        <name>ATP</name>
        <dbReference type="ChEBI" id="CHEBI:30616"/>
    </ligand>
</feature>
<feature type="domain" description="Helicase ATP-binding" evidence="13">
    <location>
        <begin position="76"/>
        <end position="221"/>
    </location>
</feature>
<dbReference type="RefSeq" id="WP_390226735.1">
    <property type="nucleotide sequence ID" value="NZ_JBHSCN010000002.1"/>
</dbReference>
<dbReference type="InterPro" id="IPR011130">
    <property type="entry name" value="SecA_preprotein_X-link_dom"/>
</dbReference>
<dbReference type="Pfam" id="PF01043">
    <property type="entry name" value="SecA_PP_bind"/>
    <property type="match status" value="1"/>
</dbReference>
<dbReference type="PRINTS" id="PR00906">
    <property type="entry name" value="SECA"/>
</dbReference>
<evidence type="ECO:0000256" key="9">
    <source>
        <dbReference type="ARBA" id="ARBA00022967"/>
    </source>
</evidence>
<comment type="subcellular location">
    <subcellularLocation>
        <location evidence="12">Cell membrane</location>
        <topology evidence="12">Peripheral membrane protein</topology>
        <orientation evidence="12">Cytoplasmic side</orientation>
    </subcellularLocation>
    <subcellularLocation>
        <location evidence="12">Cytoplasm</location>
    </subcellularLocation>
    <subcellularLocation>
        <location evidence="1">Membrane</location>
        <topology evidence="1">Peripheral membrane protein</topology>
    </subcellularLocation>
    <text evidence="12">Distribution is 50-50.</text>
</comment>
<evidence type="ECO:0000256" key="1">
    <source>
        <dbReference type="ARBA" id="ARBA00004170"/>
    </source>
</evidence>
<evidence type="ECO:0000313" key="16">
    <source>
        <dbReference type="EMBL" id="MFC4241964.1"/>
    </source>
</evidence>
<dbReference type="SUPFAM" id="SSF52540">
    <property type="entry name" value="P-loop containing nucleoside triphosphate hydrolases"/>
    <property type="match status" value="2"/>
</dbReference>
<keyword evidence="5 12" id="KW-0963">Cytoplasm</keyword>
<dbReference type="PROSITE" id="PS51196">
    <property type="entry name" value="SECA_MOTOR_DEAD"/>
    <property type="match status" value="1"/>
</dbReference>
<evidence type="ECO:0000256" key="10">
    <source>
        <dbReference type="ARBA" id="ARBA00023010"/>
    </source>
</evidence>
<evidence type="ECO:0000313" key="17">
    <source>
        <dbReference type="Proteomes" id="UP001595900"/>
    </source>
</evidence>
<feature type="domain" description="SecA family profile" evidence="15">
    <location>
        <begin position="1"/>
        <end position="564"/>
    </location>
</feature>
<name>A0ABV8Q3J7_9MICO</name>
<comment type="caution">
    <text evidence="16">The sequence shown here is derived from an EMBL/GenBank/DDBJ whole genome shotgun (WGS) entry which is preliminary data.</text>
</comment>
<dbReference type="InterPro" id="IPR000185">
    <property type="entry name" value="SecA"/>
</dbReference>
<dbReference type="Gene3D" id="3.40.50.300">
    <property type="entry name" value="P-loop containing nucleotide triphosphate hydrolases"/>
    <property type="match status" value="2"/>
</dbReference>
<dbReference type="SMART" id="SM00958">
    <property type="entry name" value="SecA_PP_bind"/>
    <property type="match status" value="1"/>
</dbReference>
<dbReference type="SUPFAM" id="SSF81886">
    <property type="entry name" value="Helical scaffold and wing domains of SecA"/>
    <property type="match status" value="1"/>
</dbReference>
<evidence type="ECO:0000256" key="11">
    <source>
        <dbReference type="ARBA" id="ARBA00023136"/>
    </source>
</evidence>
<organism evidence="16 17">
    <name type="scientific">Gryllotalpicola reticulitermitis</name>
    <dbReference type="NCBI Taxonomy" id="1184153"/>
    <lineage>
        <taxon>Bacteria</taxon>
        <taxon>Bacillati</taxon>
        <taxon>Actinomycetota</taxon>
        <taxon>Actinomycetes</taxon>
        <taxon>Micrococcales</taxon>
        <taxon>Microbacteriaceae</taxon>
        <taxon>Gryllotalpicola</taxon>
    </lineage>
</organism>
<dbReference type="NCBIfam" id="TIGR03714">
    <property type="entry name" value="secA2"/>
    <property type="match status" value="1"/>
</dbReference>
<dbReference type="SMART" id="SM00957">
    <property type="entry name" value="SecA_DEAD"/>
    <property type="match status" value="1"/>
</dbReference>
<evidence type="ECO:0000256" key="6">
    <source>
        <dbReference type="ARBA" id="ARBA00022741"/>
    </source>
</evidence>
<evidence type="ECO:0000256" key="7">
    <source>
        <dbReference type="ARBA" id="ARBA00022840"/>
    </source>
</evidence>
<dbReference type="PROSITE" id="PS51192">
    <property type="entry name" value="HELICASE_ATP_BIND_1"/>
    <property type="match status" value="1"/>
</dbReference>
<dbReference type="PANTHER" id="PTHR30612:SF0">
    <property type="entry name" value="CHLOROPLAST PROTEIN-TRANSPORTING ATPASE"/>
    <property type="match status" value="1"/>
</dbReference>
<evidence type="ECO:0000256" key="2">
    <source>
        <dbReference type="ARBA" id="ARBA00007650"/>
    </source>
</evidence>
<gene>
    <name evidence="16" type="primary">secA2</name>
    <name evidence="12" type="synonym">secA</name>
    <name evidence="16" type="ORF">ACFOYW_01150</name>
</gene>
<evidence type="ECO:0000259" key="13">
    <source>
        <dbReference type="PROSITE" id="PS51192"/>
    </source>
</evidence>
<keyword evidence="7 12" id="KW-0067">ATP-binding</keyword>
<comment type="catalytic activity">
    <reaction evidence="12">
        <text>ATP + H2O + cellular proteinSide 1 = ADP + phosphate + cellular proteinSide 2.</text>
        <dbReference type="EC" id="7.4.2.8"/>
    </reaction>
</comment>
<dbReference type="Proteomes" id="UP001595900">
    <property type="component" value="Unassembled WGS sequence"/>
</dbReference>
<dbReference type="InterPro" id="IPR001650">
    <property type="entry name" value="Helicase_C-like"/>
</dbReference>
<accession>A0ABV8Q3J7</accession>
<evidence type="ECO:0000256" key="12">
    <source>
        <dbReference type="HAMAP-Rule" id="MF_01382"/>
    </source>
</evidence>
<evidence type="ECO:0000256" key="5">
    <source>
        <dbReference type="ARBA" id="ARBA00022490"/>
    </source>
</evidence>
<dbReference type="SUPFAM" id="SSF81767">
    <property type="entry name" value="Pre-protein crosslinking domain of SecA"/>
    <property type="match status" value="1"/>
</dbReference>
<keyword evidence="11 12" id="KW-0472">Membrane</keyword>
<dbReference type="CDD" id="cd18803">
    <property type="entry name" value="SF2_C_secA"/>
    <property type="match status" value="1"/>
</dbReference>
<dbReference type="InterPro" id="IPR036670">
    <property type="entry name" value="SecA_X-link_sf"/>
</dbReference>
<dbReference type="HAMAP" id="MF_01382">
    <property type="entry name" value="SecA"/>
    <property type="match status" value="1"/>
</dbReference>
<dbReference type="InterPro" id="IPR044722">
    <property type="entry name" value="SecA_SF2_C"/>
</dbReference>
<keyword evidence="9 12" id="KW-1278">Translocase</keyword>
<feature type="binding site" evidence="12">
    <location>
        <position position="74"/>
    </location>
    <ligand>
        <name>ATP</name>
        <dbReference type="ChEBI" id="CHEBI:30616"/>
    </ligand>
</feature>
<dbReference type="InterPro" id="IPR014018">
    <property type="entry name" value="SecA_motor_DEAD"/>
</dbReference>
<proteinExistence type="inferred from homology"/>
<evidence type="ECO:0000256" key="3">
    <source>
        <dbReference type="ARBA" id="ARBA00022448"/>
    </source>
</evidence>
<keyword evidence="3 12" id="KW-0813">Transport</keyword>
<dbReference type="Pfam" id="PF07517">
    <property type="entry name" value="SecA_DEAD"/>
    <property type="match status" value="1"/>
</dbReference>
<feature type="binding site" evidence="12">
    <location>
        <position position="486"/>
    </location>
    <ligand>
        <name>ATP</name>
        <dbReference type="ChEBI" id="CHEBI:30616"/>
    </ligand>
</feature>
<dbReference type="InterPro" id="IPR036266">
    <property type="entry name" value="SecA_Wing/Scaffold_sf"/>
</dbReference>
<keyword evidence="4 12" id="KW-1003">Cell membrane</keyword>
<feature type="domain" description="Helicase C-terminal" evidence="14">
    <location>
        <begin position="411"/>
        <end position="576"/>
    </location>
</feature>
<keyword evidence="6 12" id="KW-0547">Nucleotide-binding</keyword>
<keyword evidence="8 12" id="KW-0653">Protein transport</keyword>
<comment type="function">
    <text evidence="12">Part of the Sec protein translocase complex. Interacts with the SecYEG preprotein conducting channel. Has a central role in coupling the hydrolysis of ATP to the transfer of proteins into and across the cell membrane, serving as an ATP-driven molecular motor driving the stepwise translocation of polypeptide chains across the membrane.</text>
</comment>
<dbReference type="CDD" id="cd17928">
    <property type="entry name" value="DEXDc_SecA"/>
    <property type="match status" value="1"/>
</dbReference>
<dbReference type="Gene3D" id="1.10.3060.10">
    <property type="entry name" value="Helical scaffold and wing domains of SecA"/>
    <property type="match status" value="1"/>
</dbReference>
<sequence length="775" mass="86510">MANSAAKNRRLIARVNSYESAMRALSDEELRDKTREFRERAEHGEQLDRLLPEAYAAMREADLRVVGKFPYENQVLAAIVMHQGNIAAMKTGEGKSLTATLPLYLNALTGRGAMLVTVNGYLARRDAEEFRPVFEFMGLRLAIGVPEVAAHDFTAQEKKDIYAADIVYSTSDKIGFDYLLENLVGTSEEKYLRPFNYVLIDEADAVLLDLAQMPLVISGSPRVQSNLYPLADEFVATLRDGIEYEYDESSGAVKLTDEGIAAGNRFFHVQNLYSPAFFQLNRHVNLALKARTGFQPMRDYMVMGDNLVLLSSVTGRLLEGNKLQGGLHQAIEAREGLEISVENRAMASVTYQNLFLMFDTMGGMTGTAKGSEKELLKTYGTEVVEIPTYRPVIRRDEPDIAVQTIAEKEQLVLDYLDEVRKTGRPILLTTGSVKSSVRFSQYLLDRGIEHNLLNALSEANEAAMVLEAGRKGAITVATLIAGRGTDIKLAADAKELGGLVIIGTEKLPNRRVDGQVRGRGGRQGDPGSSRFYASMEDDLFVKFGSVKQESVQKRRRSARTMRRLLDRAQFASEESASGARKLSKDFDIAMARQRDLVYEMRNQIITGDPIAPEVLQSIAASVIADAAAAHGWGQPGAVMRYIFDNLSYHLPADFTALDTSNGQQVAEFLVAMFTRAVQEKVDTLADATVYSRFQNIIFLKSIDVAWIEQVDFLEQLKTVVQDRNVAQHKVEYEYRKEAFFAFEEMKKRINRDIVRLLCLSRIERGRDGGLIIQFA</sequence>